<organism evidence="7 8">
    <name type="scientific">Pedobacter yonginense</name>
    <dbReference type="NCBI Taxonomy" id="651869"/>
    <lineage>
        <taxon>Bacteria</taxon>
        <taxon>Pseudomonadati</taxon>
        <taxon>Bacteroidota</taxon>
        <taxon>Sphingobacteriia</taxon>
        <taxon>Sphingobacteriales</taxon>
        <taxon>Sphingobacteriaceae</taxon>
        <taxon>Pedobacter</taxon>
    </lineage>
</organism>
<dbReference type="GO" id="GO:0006508">
    <property type="term" value="P:proteolysis"/>
    <property type="evidence" value="ECO:0007669"/>
    <property type="project" value="UniProtKB-KW"/>
</dbReference>
<keyword evidence="2" id="KW-0479">Metal-binding</keyword>
<evidence type="ECO:0000259" key="6">
    <source>
        <dbReference type="PROSITE" id="PS50249"/>
    </source>
</evidence>
<reference evidence="7 8" key="1">
    <citation type="submission" date="2018-05" db="EMBL/GenBank/DDBJ databases">
        <title>Pedobacter paludis sp. nov., isolated from wetland soil.</title>
        <authorList>
            <person name="Zhang Y."/>
            <person name="Wang G."/>
        </authorList>
    </citation>
    <scope>NUCLEOTIDE SEQUENCE [LARGE SCALE GENOMIC DNA]</scope>
    <source>
        <strain evidence="7 8">KCTC22721</strain>
    </source>
</reference>
<dbReference type="InterPro" id="IPR037518">
    <property type="entry name" value="MPN"/>
</dbReference>
<evidence type="ECO:0000256" key="1">
    <source>
        <dbReference type="ARBA" id="ARBA00022670"/>
    </source>
</evidence>
<dbReference type="Proteomes" id="UP000245379">
    <property type="component" value="Unassembled WGS sequence"/>
</dbReference>
<proteinExistence type="predicted"/>
<protein>
    <submittedName>
        <fullName evidence="7">DNA repair protein</fullName>
    </submittedName>
</protein>
<dbReference type="CDD" id="cd08071">
    <property type="entry name" value="MPN_DUF2466"/>
    <property type="match status" value="1"/>
</dbReference>
<name>A0A317EJA5_9SPHI</name>
<evidence type="ECO:0000256" key="3">
    <source>
        <dbReference type="ARBA" id="ARBA00022801"/>
    </source>
</evidence>
<accession>A0A317EJA5</accession>
<dbReference type="PANTHER" id="PTHR30471">
    <property type="entry name" value="DNA REPAIR PROTEIN RADC"/>
    <property type="match status" value="1"/>
</dbReference>
<dbReference type="InterPro" id="IPR020891">
    <property type="entry name" value="UPF0758_CS"/>
</dbReference>
<evidence type="ECO:0000313" key="7">
    <source>
        <dbReference type="EMBL" id="PWS26654.1"/>
    </source>
</evidence>
<feature type="domain" description="MPN" evidence="6">
    <location>
        <begin position="26"/>
        <end position="151"/>
    </location>
</feature>
<dbReference type="OrthoDB" id="9804482at2"/>
<dbReference type="PANTHER" id="PTHR30471:SF3">
    <property type="entry name" value="UPF0758 PROTEIN YEES-RELATED"/>
    <property type="match status" value="1"/>
</dbReference>
<dbReference type="Pfam" id="PF04002">
    <property type="entry name" value="RadC"/>
    <property type="match status" value="1"/>
</dbReference>
<dbReference type="GO" id="GO:0008237">
    <property type="term" value="F:metallopeptidase activity"/>
    <property type="evidence" value="ECO:0007669"/>
    <property type="project" value="UniProtKB-KW"/>
</dbReference>
<gene>
    <name evidence="7" type="ORF">DHW03_15510</name>
</gene>
<dbReference type="EMBL" id="QGNZ01000004">
    <property type="protein sequence ID" value="PWS26654.1"/>
    <property type="molecule type" value="Genomic_DNA"/>
</dbReference>
<keyword evidence="5" id="KW-0482">Metalloprotease</keyword>
<dbReference type="Gene3D" id="3.40.140.10">
    <property type="entry name" value="Cytidine Deaminase, domain 2"/>
    <property type="match status" value="1"/>
</dbReference>
<dbReference type="RefSeq" id="WP_109926765.1">
    <property type="nucleotide sequence ID" value="NZ_QGNZ01000004.1"/>
</dbReference>
<dbReference type="PROSITE" id="PS50249">
    <property type="entry name" value="MPN"/>
    <property type="match status" value="1"/>
</dbReference>
<evidence type="ECO:0000256" key="5">
    <source>
        <dbReference type="ARBA" id="ARBA00023049"/>
    </source>
</evidence>
<sequence>MEKSMYQLAEIEISYKPKFKSSERPVIDNPDKAYRIILENWSEDKIELLEEFKMVLLNRRNRVLGFVNLSQGGISGTVADIKIIFAIALKACASGIILSHNHPSGEPNPSEADINLTKKLFQAGVLLDIPILDHIIVCNDSFYSFKEEGII</sequence>
<dbReference type="GO" id="GO:0046872">
    <property type="term" value="F:metal ion binding"/>
    <property type="evidence" value="ECO:0007669"/>
    <property type="project" value="UniProtKB-KW"/>
</dbReference>
<comment type="caution">
    <text evidence="7">The sequence shown here is derived from an EMBL/GenBank/DDBJ whole genome shotgun (WGS) entry which is preliminary data.</text>
</comment>
<keyword evidence="3" id="KW-0378">Hydrolase</keyword>
<evidence type="ECO:0000256" key="2">
    <source>
        <dbReference type="ARBA" id="ARBA00022723"/>
    </source>
</evidence>
<evidence type="ECO:0000256" key="4">
    <source>
        <dbReference type="ARBA" id="ARBA00022833"/>
    </source>
</evidence>
<dbReference type="InterPro" id="IPR025657">
    <property type="entry name" value="RadC_JAB"/>
</dbReference>
<dbReference type="AlphaFoldDB" id="A0A317EJA5"/>
<keyword evidence="1" id="KW-0645">Protease</keyword>
<evidence type="ECO:0000313" key="8">
    <source>
        <dbReference type="Proteomes" id="UP000245379"/>
    </source>
</evidence>
<dbReference type="InterPro" id="IPR001405">
    <property type="entry name" value="UPF0758"/>
</dbReference>
<keyword evidence="8" id="KW-1185">Reference proteome</keyword>
<keyword evidence="4" id="KW-0862">Zinc</keyword>
<dbReference type="PROSITE" id="PS01302">
    <property type="entry name" value="UPF0758"/>
    <property type="match status" value="1"/>
</dbReference>